<dbReference type="AlphaFoldDB" id="A0A6A6TZC0"/>
<protein>
    <submittedName>
        <fullName evidence="2">Uncharacterized protein</fullName>
    </submittedName>
</protein>
<accession>A0A6A6TZC0</accession>
<keyword evidence="1" id="KW-0472">Membrane</keyword>
<sequence>MEHSTVSQAVLIRLIYFHLSSNIFRAAAKNPPSRNKRLARPDIRHIHLQYTLEHTRSVNAATRSLLQTSIGTERRASDTNVIFYYQGAGISMGGFGVVVLLSGLFP</sequence>
<keyword evidence="1" id="KW-1133">Transmembrane helix</keyword>
<dbReference type="EMBL" id="MU004241">
    <property type="protein sequence ID" value="KAF2665182.1"/>
    <property type="molecule type" value="Genomic_DNA"/>
</dbReference>
<reference evidence="2" key="1">
    <citation type="journal article" date="2020" name="Stud. Mycol.">
        <title>101 Dothideomycetes genomes: a test case for predicting lifestyles and emergence of pathogens.</title>
        <authorList>
            <person name="Haridas S."/>
            <person name="Albert R."/>
            <person name="Binder M."/>
            <person name="Bloem J."/>
            <person name="Labutti K."/>
            <person name="Salamov A."/>
            <person name="Andreopoulos B."/>
            <person name="Baker S."/>
            <person name="Barry K."/>
            <person name="Bills G."/>
            <person name="Bluhm B."/>
            <person name="Cannon C."/>
            <person name="Castanera R."/>
            <person name="Culley D."/>
            <person name="Daum C."/>
            <person name="Ezra D."/>
            <person name="Gonzalez J."/>
            <person name="Henrissat B."/>
            <person name="Kuo A."/>
            <person name="Liang C."/>
            <person name="Lipzen A."/>
            <person name="Lutzoni F."/>
            <person name="Magnuson J."/>
            <person name="Mondo S."/>
            <person name="Nolan M."/>
            <person name="Ohm R."/>
            <person name="Pangilinan J."/>
            <person name="Park H.-J."/>
            <person name="Ramirez L."/>
            <person name="Alfaro M."/>
            <person name="Sun H."/>
            <person name="Tritt A."/>
            <person name="Yoshinaga Y."/>
            <person name="Zwiers L.-H."/>
            <person name="Turgeon B."/>
            <person name="Goodwin S."/>
            <person name="Spatafora J."/>
            <person name="Crous P."/>
            <person name="Grigoriev I."/>
        </authorList>
    </citation>
    <scope>NUCLEOTIDE SEQUENCE</scope>
    <source>
        <strain evidence="2">CBS 115976</strain>
    </source>
</reference>
<keyword evidence="3" id="KW-1185">Reference proteome</keyword>
<evidence type="ECO:0000256" key="1">
    <source>
        <dbReference type="SAM" id="Phobius"/>
    </source>
</evidence>
<name>A0A6A6TZC0_9PEZI</name>
<gene>
    <name evidence="2" type="ORF">BT63DRAFT_87000</name>
</gene>
<evidence type="ECO:0000313" key="3">
    <source>
        <dbReference type="Proteomes" id="UP000799302"/>
    </source>
</evidence>
<feature type="transmembrane region" description="Helical" evidence="1">
    <location>
        <begin position="82"/>
        <end position="105"/>
    </location>
</feature>
<proteinExistence type="predicted"/>
<dbReference type="Proteomes" id="UP000799302">
    <property type="component" value="Unassembled WGS sequence"/>
</dbReference>
<evidence type="ECO:0000313" key="2">
    <source>
        <dbReference type="EMBL" id="KAF2665182.1"/>
    </source>
</evidence>
<keyword evidence="1" id="KW-0812">Transmembrane</keyword>
<organism evidence="2 3">
    <name type="scientific">Microthyrium microscopicum</name>
    <dbReference type="NCBI Taxonomy" id="703497"/>
    <lineage>
        <taxon>Eukaryota</taxon>
        <taxon>Fungi</taxon>
        <taxon>Dikarya</taxon>
        <taxon>Ascomycota</taxon>
        <taxon>Pezizomycotina</taxon>
        <taxon>Dothideomycetes</taxon>
        <taxon>Dothideomycetes incertae sedis</taxon>
        <taxon>Microthyriales</taxon>
        <taxon>Microthyriaceae</taxon>
        <taxon>Microthyrium</taxon>
    </lineage>
</organism>